<dbReference type="InterPro" id="IPR036188">
    <property type="entry name" value="FAD/NAD-bd_sf"/>
</dbReference>
<dbReference type="Gene3D" id="3.50.50.60">
    <property type="entry name" value="FAD/NAD(P)-binding domain"/>
    <property type="match status" value="1"/>
</dbReference>
<sequence length="570" mass="66407">MGGSIAGMTVAAYLSKYFKHITIIENDDVLNEILMKSTDKELLDYRCNLKCSSSIGRGSVTQNYQIHVLQGEGSKILFELFPNLKNKLLNEYGARICSLKNNFRFVIGDVLLNKYLTEDLYWFCIDRFTLETILRRELCLQYNQQQIQWISNTKVIQLIVNQSNNSVLGVKCRSKLNSHTQLDFYADFIVDCTGRYSSSTKWLKQHFNLIIPTEQLHVGTDSIHVGGNAAHAPNHNKGFLTTPIRQIKSSDPNSLGLISNFAVYCINSEYPPNDSYENLLEWVKEYLPIDYYLILKSTKLLSPLLPYRRAFDERKYVELLGRKWPQNYILVGDSMCVFNPKNGQGMTHACRQAQQLNEIFKEKYQLKYISFIYNRRAASISEECWLGSITNDWAVPTLKLIITDKYGQTKTYKRSQDSTSIYPQPKTPLFMEFLQWYTYWLIKCAAQSGELTTAFIHTSIIQDAPNEIQKMEEKAETLKTIFQNKSIDDQHYQHLWLETFDYRQHFIKQNITTDLMEQFPVYSNSSMIKKIATLSGSHFHFRFLTDMEKSLQYTKQSFCLLDDPIVRYFK</sequence>
<dbReference type="EMBL" id="CAJOAX010003326">
    <property type="protein sequence ID" value="CAF3847985.1"/>
    <property type="molecule type" value="Genomic_DNA"/>
</dbReference>
<reference evidence="1" key="1">
    <citation type="submission" date="2021-02" db="EMBL/GenBank/DDBJ databases">
        <authorList>
            <person name="Nowell W R."/>
        </authorList>
    </citation>
    <scope>NUCLEOTIDE SEQUENCE</scope>
</reference>
<feature type="non-terminal residue" evidence="1">
    <location>
        <position position="1"/>
    </location>
</feature>
<name>A0A819EBM3_9BILA</name>
<comment type="caution">
    <text evidence="1">The sequence shown here is derived from an EMBL/GenBank/DDBJ whole genome shotgun (WGS) entry which is preliminary data.</text>
</comment>
<dbReference type="AlphaFoldDB" id="A0A819EBM3"/>
<gene>
    <name evidence="1" type="ORF">OTI717_LOCUS20995</name>
</gene>
<accession>A0A819EBM3</accession>
<dbReference type="SUPFAM" id="SSF51905">
    <property type="entry name" value="FAD/NAD(P)-binding domain"/>
    <property type="match status" value="1"/>
</dbReference>
<protein>
    <submittedName>
        <fullName evidence="1">Uncharacterized protein</fullName>
    </submittedName>
</protein>
<proteinExistence type="predicted"/>
<evidence type="ECO:0000313" key="2">
    <source>
        <dbReference type="Proteomes" id="UP000663823"/>
    </source>
</evidence>
<evidence type="ECO:0000313" key="1">
    <source>
        <dbReference type="EMBL" id="CAF3847985.1"/>
    </source>
</evidence>
<organism evidence="1 2">
    <name type="scientific">Rotaria sordida</name>
    <dbReference type="NCBI Taxonomy" id="392033"/>
    <lineage>
        <taxon>Eukaryota</taxon>
        <taxon>Metazoa</taxon>
        <taxon>Spiralia</taxon>
        <taxon>Gnathifera</taxon>
        <taxon>Rotifera</taxon>
        <taxon>Eurotatoria</taxon>
        <taxon>Bdelloidea</taxon>
        <taxon>Philodinida</taxon>
        <taxon>Philodinidae</taxon>
        <taxon>Rotaria</taxon>
    </lineage>
</organism>
<dbReference type="Proteomes" id="UP000663823">
    <property type="component" value="Unassembled WGS sequence"/>
</dbReference>